<evidence type="ECO:0000313" key="2">
    <source>
        <dbReference type="Proteomes" id="UP001195483"/>
    </source>
</evidence>
<comment type="caution">
    <text evidence="1">The sequence shown here is derived from an EMBL/GenBank/DDBJ whole genome shotgun (WGS) entry which is preliminary data.</text>
</comment>
<accession>A0AAE0W8M3</accession>
<dbReference type="EMBL" id="JAEAOA010000314">
    <property type="protein sequence ID" value="KAK3605521.1"/>
    <property type="molecule type" value="Genomic_DNA"/>
</dbReference>
<organism evidence="1 2">
    <name type="scientific">Potamilus streckersoni</name>
    <dbReference type="NCBI Taxonomy" id="2493646"/>
    <lineage>
        <taxon>Eukaryota</taxon>
        <taxon>Metazoa</taxon>
        <taxon>Spiralia</taxon>
        <taxon>Lophotrochozoa</taxon>
        <taxon>Mollusca</taxon>
        <taxon>Bivalvia</taxon>
        <taxon>Autobranchia</taxon>
        <taxon>Heteroconchia</taxon>
        <taxon>Palaeoheterodonta</taxon>
        <taxon>Unionida</taxon>
        <taxon>Unionoidea</taxon>
        <taxon>Unionidae</taxon>
        <taxon>Ambleminae</taxon>
        <taxon>Lampsilini</taxon>
        <taxon>Potamilus</taxon>
    </lineage>
</organism>
<reference evidence="1" key="3">
    <citation type="submission" date="2023-05" db="EMBL/GenBank/DDBJ databases">
        <authorList>
            <person name="Smith C.H."/>
        </authorList>
    </citation>
    <scope>NUCLEOTIDE SEQUENCE</scope>
    <source>
        <strain evidence="1">CHS0354</strain>
        <tissue evidence="1">Mantle</tissue>
    </source>
</reference>
<evidence type="ECO:0000313" key="1">
    <source>
        <dbReference type="EMBL" id="KAK3605521.1"/>
    </source>
</evidence>
<dbReference type="Proteomes" id="UP001195483">
    <property type="component" value="Unassembled WGS sequence"/>
</dbReference>
<dbReference type="AlphaFoldDB" id="A0AAE0W8M3"/>
<gene>
    <name evidence="1" type="ORF">CHS0354_004075</name>
</gene>
<sequence>MLNPSQEKYKTLINFYEDLHNRDYIRLHAIIVAKLILLNLHSAITRLWAEIKHNMMVGVSSPCKGSSQSIDLRKLVDEGKIVRTNFEKILDKHIRNRQVWQRSNPIVDKGRVIIGISLKYSKSKNVRELAARHKLLAASKQDVNVDIEVGNEIIEIQDHLPEEKFTYLAEHEGRIIYRTRRPQPRHL</sequence>
<proteinExistence type="predicted"/>
<keyword evidence="2" id="KW-1185">Reference proteome</keyword>
<reference evidence="1" key="2">
    <citation type="journal article" date="2021" name="Genome Biol. Evol.">
        <title>Developing a high-quality reference genome for a parasitic bivalve with doubly uniparental inheritance (Bivalvia: Unionida).</title>
        <authorList>
            <person name="Smith C.H."/>
        </authorList>
    </citation>
    <scope>NUCLEOTIDE SEQUENCE</scope>
    <source>
        <strain evidence="1">CHS0354</strain>
        <tissue evidence="1">Mantle</tissue>
    </source>
</reference>
<name>A0AAE0W8M3_9BIVA</name>
<reference evidence="1" key="1">
    <citation type="journal article" date="2021" name="Genome Biol. Evol.">
        <title>A High-Quality Reference Genome for a Parasitic Bivalve with Doubly Uniparental Inheritance (Bivalvia: Unionida).</title>
        <authorList>
            <person name="Smith C.H."/>
        </authorList>
    </citation>
    <scope>NUCLEOTIDE SEQUENCE</scope>
    <source>
        <strain evidence="1">CHS0354</strain>
    </source>
</reference>
<protein>
    <submittedName>
        <fullName evidence="1">Uncharacterized protein</fullName>
    </submittedName>
</protein>